<dbReference type="AlphaFoldDB" id="A0A2D0NFX5"/>
<sequence>MADIWFSFPVQLLILHLRSNLLLIGSWIVLLLMLTGNMGRKLGLQYLFLDPEYLGEVNFWSFFFIGLAYGGFFMSWNLTTYLLSAQYFPFLATLSRPFTKFSLNNALIPLGFFVYYLVVIINFQAGYEKLSLDSVFLNGLGLLFGGLTLVSFYSIYFNYTNRDISYYKSDREMPPNLAKPIAPGRRRVDLDYIKLDNNRWKVKTYLNEAFQPRLVRSVAHYEARMLMNIFRQNHLNALLLQLITMVILLILGYLIDVPLFRIPAGASIFILMSVLIAILGAFIYWFGEWMLTIFVLLLVFINFVTSFEVFDHRNRAYGLDYLAEPVTYSYDTLESICYSDQVQLDKQETTRILDKWRLKMEPHTEGKPKMVILSVSGGGLKAATWTVHVAQTIDSLMGGQFLDQTVLVTGASGGMLGMAYLRELMLREKSGDSVNLYDQEYLDNIGKDLLNSVAFTIITNDVFLPWSRFEYRGNVYTKDRGYIFEQQLNENTDSILDKPLWAYHRAEAEARIPMIYLTPSIINDGRRLIISPQGVSFMMVAPVGLQKPESVEVDAVDFGWLFKHQGASELRFLSALRMNATYPYVLPTVHLPSDPSIEVIDAGLRDNYGILSATRFIQVFTDWIRENTSGVVLVQISSAPKIEEVAQNDGSGVIGSLFNPIGIAGKVFDLQEFEHDNSLGFIYDLLGPEQFEVVRFTYKPTGEYEAAVSFHITDGEKKDVLNAISLEENQESLRTLLRLLGKDGPLVSE</sequence>
<feature type="transmembrane region" description="Helical" evidence="1">
    <location>
        <begin position="103"/>
        <end position="123"/>
    </location>
</feature>
<feature type="transmembrane region" description="Helical" evidence="1">
    <location>
        <begin position="293"/>
        <end position="310"/>
    </location>
</feature>
<evidence type="ECO:0000313" key="3">
    <source>
        <dbReference type="Proteomes" id="UP000223913"/>
    </source>
</evidence>
<feature type="transmembrane region" description="Helical" evidence="1">
    <location>
        <begin position="267"/>
        <end position="286"/>
    </location>
</feature>
<keyword evidence="1" id="KW-1133">Transmembrane helix</keyword>
<dbReference type="EMBL" id="PDUD01000010">
    <property type="protein sequence ID" value="PHN07385.1"/>
    <property type="molecule type" value="Genomic_DNA"/>
</dbReference>
<protein>
    <submittedName>
        <fullName evidence="2">Phospholipase</fullName>
    </submittedName>
</protein>
<dbReference type="SUPFAM" id="SSF52151">
    <property type="entry name" value="FabD/lysophospholipase-like"/>
    <property type="match status" value="1"/>
</dbReference>
<name>A0A2D0NFX5_FLAN2</name>
<dbReference type="InterPro" id="IPR016035">
    <property type="entry name" value="Acyl_Trfase/lysoPLipase"/>
</dbReference>
<comment type="caution">
    <text evidence="2">The sequence shown here is derived from an EMBL/GenBank/DDBJ whole genome shotgun (WGS) entry which is preliminary data.</text>
</comment>
<organism evidence="2 3">
    <name type="scientific">Flavilitoribacter nigricans (strain ATCC 23147 / DSM 23189 / NBRC 102662 / NCIMB 1420 / SS-2)</name>
    <name type="common">Lewinella nigricans</name>
    <dbReference type="NCBI Taxonomy" id="1122177"/>
    <lineage>
        <taxon>Bacteria</taxon>
        <taxon>Pseudomonadati</taxon>
        <taxon>Bacteroidota</taxon>
        <taxon>Saprospiria</taxon>
        <taxon>Saprospirales</taxon>
        <taxon>Lewinellaceae</taxon>
        <taxon>Flavilitoribacter</taxon>
    </lineage>
</organism>
<evidence type="ECO:0000256" key="1">
    <source>
        <dbReference type="SAM" id="Phobius"/>
    </source>
</evidence>
<evidence type="ECO:0000313" key="2">
    <source>
        <dbReference type="EMBL" id="PHN07385.1"/>
    </source>
</evidence>
<dbReference type="Proteomes" id="UP000223913">
    <property type="component" value="Unassembled WGS sequence"/>
</dbReference>
<accession>A0A2D0NFX5</accession>
<feature type="transmembrane region" description="Helical" evidence="1">
    <location>
        <begin position="135"/>
        <end position="159"/>
    </location>
</feature>
<feature type="transmembrane region" description="Helical" evidence="1">
    <location>
        <begin position="21"/>
        <end position="39"/>
    </location>
</feature>
<keyword evidence="1" id="KW-0812">Transmembrane</keyword>
<keyword evidence="3" id="KW-1185">Reference proteome</keyword>
<reference evidence="2 3" key="1">
    <citation type="submission" date="2017-10" db="EMBL/GenBank/DDBJ databases">
        <title>The draft genome sequence of Lewinella nigricans NBRC 102662.</title>
        <authorList>
            <person name="Wang K."/>
        </authorList>
    </citation>
    <scope>NUCLEOTIDE SEQUENCE [LARGE SCALE GENOMIC DNA]</scope>
    <source>
        <strain evidence="2 3">NBRC 102662</strain>
    </source>
</reference>
<proteinExistence type="predicted"/>
<feature type="transmembrane region" description="Helical" evidence="1">
    <location>
        <begin position="235"/>
        <end position="255"/>
    </location>
</feature>
<keyword evidence="1" id="KW-0472">Membrane</keyword>
<feature type="transmembrane region" description="Helical" evidence="1">
    <location>
        <begin position="59"/>
        <end position="83"/>
    </location>
</feature>
<gene>
    <name evidence="2" type="ORF">CRP01_07075</name>
</gene>